<accession>A0AAE3KDP8</accession>
<protein>
    <submittedName>
        <fullName evidence="2">Uncharacterized protein</fullName>
    </submittedName>
</protein>
<proteinExistence type="predicted"/>
<sequence>MGVDQRGSPEFRRSDEPRHARVDTGTAGGADPAGAVPAEQLRQLVLDWLRAALAEAASPAGAGGLDQLPGVGGNVVNELGGQADIAAQLGVVHGNVHIGPKVALVVTGEPGSATAQVLRSAIAQADAESSAHQTDNARAPGAAVVVDAPGKTAADVVRHLAGRLAIDPDGPEVIDRVCARTPPLTVVLDGVDDAAEPEELVTEVLTPLVQRGVRFLLGFRRPDSPALTIARTRWSDPGPGNHASPQNARSQIARSLAALAERVADVADREVALHRHHQHVAARIAAVPRVGDGALSLRLQLRLTALRQGQADQEPDALLAELAAAEAAVVRALRRVDEHWRELDQLLDRRRDLFALLDAVRAKAAALGLAEDTGLDSTYRRAHEALTRTPCDLVVSEQLVNDYQLAVRAGGVRAG</sequence>
<keyword evidence="3" id="KW-1185">Reference proteome</keyword>
<evidence type="ECO:0000313" key="3">
    <source>
        <dbReference type="Proteomes" id="UP001206128"/>
    </source>
</evidence>
<feature type="region of interest" description="Disordered" evidence="1">
    <location>
        <begin position="1"/>
        <end position="35"/>
    </location>
</feature>
<dbReference type="EMBL" id="JAMTCK010000002">
    <property type="protein sequence ID" value="MCP2164316.1"/>
    <property type="molecule type" value="Genomic_DNA"/>
</dbReference>
<evidence type="ECO:0000313" key="2">
    <source>
        <dbReference type="EMBL" id="MCP2164316.1"/>
    </source>
</evidence>
<comment type="caution">
    <text evidence="2">The sequence shown here is derived from an EMBL/GenBank/DDBJ whole genome shotgun (WGS) entry which is preliminary data.</text>
</comment>
<feature type="compositionally biased region" description="Low complexity" evidence="1">
    <location>
        <begin position="23"/>
        <end position="35"/>
    </location>
</feature>
<feature type="compositionally biased region" description="Basic and acidic residues" evidence="1">
    <location>
        <begin position="7"/>
        <end position="22"/>
    </location>
</feature>
<evidence type="ECO:0000256" key="1">
    <source>
        <dbReference type="SAM" id="MobiDB-lite"/>
    </source>
</evidence>
<gene>
    <name evidence="2" type="ORF">LX83_001156</name>
</gene>
<name>A0AAE3KDP8_9PSEU</name>
<reference evidence="2" key="1">
    <citation type="submission" date="2022-06" db="EMBL/GenBank/DDBJ databases">
        <title>Genomic Encyclopedia of Archaeal and Bacterial Type Strains, Phase II (KMG-II): from individual species to whole genera.</title>
        <authorList>
            <person name="Goeker M."/>
        </authorList>
    </citation>
    <scope>NUCLEOTIDE SEQUENCE</scope>
    <source>
        <strain evidence="2">DSM 43935</strain>
    </source>
</reference>
<organism evidence="2 3">
    <name type="scientific">Goodfellowiella coeruleoviolacea</name>
    <dbReference type="NCBI Taxonomy" id="334858"/>
    <lineage>
        <taxon>Bacteria</taxon>
        <taxon>Bacillati</taxon>
        <taxon>Actinomycetota</taxon>
        <taxon>Actinomycetes</taxon>
        <taxon>Pseudonocardiales</taxon>
        <taxon>Pseudonocardiaceae</taxon>
        <taxon>Goodfellowiella</taxon>
    </lineage>
</organism>
<dbReference type="AlphaFoldDB" id="A0AAE3KDP8"/>
<dbReference type="Proteomes" id="UP001206128">
    <property type="component" value="Unassembled WGS sequence"/>
</dbReference>